<organism evidence="5 6">
    <name type="scientific">Streptomyces peucetius</name>
    <dbReference type="NCBI Taxonomy" id="1950"/>
    <lineage>
        <taxon>Bacteria</taxon>
        <taxon>Bacillati</taxon>
        <taxon>Actinomycetota</taxon>
        <taxon>Actinomycetes</taxon>
        <taxon>Kitasatosporales</taxon>
        <taxon>Streptomycetaceae</taxon>
        <taxon>Streptomyces</taxon>
    </lineage>
</organism>
<name>A0ABY6I1M7_STRPE</name>
<dbReference type="InterPro" id="IPR011990">
    <property type="entry name" value="TPR-like_helical_dom_sf"/>
</dbReference>
<dbReference type="EMBL" id="CP107567">
    <property type="protein sequence ID" value="UYQ60881.1"/>
    <property type="molecule type" value="Genomic_DNA"/>
</dbReference>
<sequence>MYFSVLGPLTVLTNSGEQVAVPEAKVRALLADLLIHAGRPVSADRLVDDLWGDGDGLPRDPLGALRTKVSRLRRVLGRAQPGAEKLVVSQAPGYLLRVGAQDVDVGRFETVTAAVGDAADTGTRATLLTEALALWRGDPSPTCATPPSCGPPSSGWTNSG</sequence>
<dbReference type="Proteomes" id="UP001163878">
    <property type="component" value="Chromosome"/>
</dbReference>
<feature type="region of interest" description="Disordered" evidence="3">
    <location>
        <begin position="138"/>
        <end position="160"/>
    </location>
</feature>
<dbReference type="InterPro" id="IPR001867">
    <property type="entry name" value="OmpR/PhoB-type_DNA-bd"/>
</dbReference>
<dbReference type="PANTHER" id="PTHR35807">
    <property type="entry name" value="TRANSCRIPTIONAL REGULATOR REDD-RELATED"/>
    <property type="match status" value="1"/>
</dbReference>
<feature type="domain" description="OmpR/PhoB-type" evidence="4">
    <location>
        <begin position="1"/>
        <end position="98"/>
    </location>
</feature>
<dbReference type="SUPFAM" id="SSF46894">
    <property type="entry name" value="C-terminal effector domain of the bipartite response regulators"/>
    <property type="match status" value="1"/>
</dbReference>
<evidence type="ECO:0000259" key="4">
    <source>
        <dbReference type="PROSITE" id="PS51755"/>
    </source>
</evidence>
<dbReference type="Gene3D" id="1.10.10.10">
    <property type="entry name" value="Winged helix-like DNA-binding domain superfamily/Winged helix DNA-binding domain"/>
    <property type="match status" value="1"/>
</dbReference>
<dbReference type="PANTHER" id="PTHR35807:SF1">
    <property type="entry name" value="TRANSCRIPTIONAL REGULATOR REDD"/>
    <property type="match status" value="1"/>
</dbReference>
<reference evidence="5" key="1">
    <citation type="submission" date="2022-10" db="EMBL/GenBank/DDBJ databases">
        <title>Cytochrome P450 Catalyzes Benzene Ring Formation in the Biosynthesis of Trialkyl-Substituted Aromatic Polyketides.</title>
        <authorList>
            <person name="Zhao E."/>
            <person name="Ge H."/>
        </authorList>
    </citation>
    <scope>NUCLEOTIDE SEQUENCE</scope>
    <source>
        <strain evidence="5">NA0869</strain>
    </source>
</reference>
<gene>
    <name evidence="5" type="ORF">OGH68_04955</name>
</gene>
<evidence type="ECO:0000313" key="6">
    <source>
        <dbReference type="Proteomes" id="UP001163878"/>
    </source>
</evidence>
<evidence type="ECO:0000256" key="1">
    <source>
        <dbReference type="ARBA" id="ARBA00023125"/>
    </source>
</evidence>
<evidence type="ECO:0000256" key="2">
    <source>
        <dbReference type="PROSITE-ProRule" id="PRU01091"/>
    </source>
</evidence>
<feature type="DNA-binding region" description="OmpR/PhoB-type" evidence="2">
    <location>
        <begin position="1"/>
        <end position="98"/>
    </location>
</feature>
<dbReference type="Gene3D" id="1.25.40.10">
    <property type="entry name" value="Tetratricopeptide repeat domain"/>
    <property type="match status" value="1"/>
</dbReference>
<dbReference type="SMART" id="SM00862">
    <property type="entry name" value="Trans_reg_C"/>
    <property type="match status" value="1"/>
</dbReference>
<accession>A0ABY6I1M7</accession>
<dbReference type="InterPro" id="IPR036388">
    <property type="entry name" value="WH-like_DNA-bd_sf"/>
</dbReference>
<dbReference type="Pfam" id="PF00486">
    <property type="entry name" value="Trans_reg_C"/>
    <property type="match status" value="1"/>
</dbReference>
<dbReference type="PROSITE" id="PS51755">
    <property type="entry name" value="OMPR_PHOB"/>
    <property type="match status" value="1"/>
</dbReference>
<evidence type="ECO:0000313" key="5">
    <source>
        <dbReference type="EMBL" id="UYQ60881.1"/>
    </source>
</evidence>
<dbReference type="InterPro" id="IPR016032">
    <property type="entry name" value="Sig_transdc_resp-reg_C-effctor"/>
</dbReference>
<dbReference type="RefSeq" id="WP_264242087.1">
    <property type="nucleotide sequence ID" value="NZ_CP107567.1"/>
</dbReference>
<keyword evidence="1 2" id="KW-0238">DNA-binding</keyword>
<keyword evidence="6" id="KW-1185">Reference proteome</keyword>
<protein>
    <submittedName>
        <fullName evidence="5">Winged helix-turn-helix domain-containing protein</fullName>
    </submittedName>
</protein>
<evidence type="ECO:0000256" key="3">
    <source>
        <dbReference type="SAM" id="MobiDB-lite"/>
    </source>
</evidence>
<proteinExistence type="predicted"/>
<dbReference type="InterPro" id="IPR051677">
    <property type="entry name" value="AfsR-DnrI-RedD_regulator"/>
</dbReference>